<evidence type="ECO:0000256" key="2">
    <source>
        <dbReference type="SAM" id="Coils"/>
    </source>
</evidence>
<gene>
    <name evidence="4" type="ORF">FHU40_004440</name>
</gene>
<evidence type="ECO:0000313" key="5">
    <source>
        <dbReference type="Proteomes" id="UP000589626"/>
    </source>
</evidence>
<dbReference type="InterPro" id="IPR002491">
    <property type="entry name" value="ABC_transptr_periplasmic_BD"/>
</dbReference>
<evidence type="ECO:0000313" key="4">
    <source>
        <dbReference type="EMBL" id="MBB3044603.1"/>
    </source>
</evidence>
<dbReference type="Gene3D" id="3.40.50.1980">
    <property type="entry name" value="Nitrogenase molybdenum iron protein domain"/>
    <property type="match status" value="2"/>
</dbReference>
<dbReference type="PANTHER" id="PTHR30535:SF7">
    <property type="entry name" value="IRON(III) DICITRATE-BINDING PROTEIN"/>
    <property type="match status" value="1"/>
</dbReference>
<dbReference type="EMBL" id="JACHWR010000003">
    <property type="protein sequence ID" value="MBB3044603.1"/>
    <property type="molecule type" value="Genomic_DNA"/>
</dbReference>
<keyword evidence="2" id="KW-0175">Coiled coil</keyword>
<comment type="similarity">
    <text evidence="1">Belongs to the bacterial solute-binding protein 8 family.</text>
</comment>
<organism evidence="4 5">
    <name type="scientific">Nocardioides soli</name>
    <dbReference type="NCBI Taxonomy" id="1036020"/>
    <lineage>
        <taxon>Bacteria</taxon>
        <taxon>Bacillati</taxon>
        <taxon>Actinomycetota</taxon>
        <taxon>Actinomycetes</taxon>
        <taxon>Propionibacteriales</taxon>
        <taxon>Nocardioidaceae</taxon>
        <taxon>Nocardioides</taxon>
    </lineage>
</organism>
<dbReference type="AlphaFoldDB" id="A0A7W4VZD2"/>
<dbReference type="InterPro" id="IPR050902">
    <property type="entry name" value="ABC_Transporter_SBP"/>
</dbReference>
<name>A0A7W4VZD2_9ACTN</name>
<protein>
    <submittedName>
        <fullName evidence="4">Iron complex transport system substrate-binding protein</fullName>
    </submittedName>
</protein>
<dbReference type="RefSeq" id="WP_183594498.1">
    <property type="nucleotide sequence ID" value="NZ_JACHWR010000003.1"/>
</dbReference>
<accession>A0A7W4VZD2</accession>
<evidence type="ECO:0000256" key="1">
    <source>
        <dbReference type="ARBA" id="ARBA00008814"/>
    </source>
</evidence>
<dbReference type="Proteomes" id="UP000589626">
    <property type="component" value="Unassembled WGS sequence"/>
</dbReference>
<comment type="caution">
    <text evidence="4">The sequence shown here is derived from an EMBL/GenBank/DDBJ whole genome shotgun (WGS) entry which is preliminary data.</text>
</comment>
<evidence type="ECO:0000259" key="3">
    <source>
        <dbReference type="PROSITE" id="PS50983"/>
    </source>
</evidence>
<dbReference type="SUPFAM" id="SSF53807">
    <property type="entry name" value="Helical backbone' metal receptor"/>
    <property type="match status" value="1"/>
</dbReference>
<reference evidence="4 5" key="1">
    <citation type="submission" date="2020-08" db="EMBL/GenBank/DDBJ databases">
        <title>Sequencing the genomes of 1000 actinobacteria strains.</title>
        <authorList>
            <person name="Klenk H.-P."/>
        </authorList>
    </citation>
    <scope>NUCLEOTIDE SEQUENCE [LARGE SCALE GENOMIC DNA]</scope>
    <source>
        <strain evidence="4 5">DSM 105498</strain>
    </source>
</reference>
<dbReference type="PROSITE" id="PS50983">
    <property type="entry name" value="FE_B12_PBP"/>
    <property type="match status" value="1"/>
</dbReference>
<sequence>MPTTSPSRPSRPTRRLVAASLVLAGGLTACGSEDDDREPTFAATGSYPVTIENCGAEVTFDKAPERVVLLKSSSVPFLHELGVLDRVTARAGQYPSAYYDEETLAELDRIPLLTDELDSSGHLQISKEIVISEEPDLVLGEVDNLSRATLDAVGIPLIEEPALCEQGVDEPGFDDVYAQLEVYGKVFGRETEARAAIADLEEDLAEVEAEVGAADGRTAAVLYPTVGGGTTYAYGTKSMAHPQLEAAGFENAFGDVDQRVFEVTLEELLGRDPDVLILLHSEGDPAKVEDSIAGLPGAGQLTAVRNGDVMAQLFNFTEPPTPLSVEGLERIVERFGSGT</sequence>
<dbReference type="PANTHER" id="PTHR30535">
    <property type="entry name" value="VITAMIN B12-BINDING PROTEIN"/>
    <property type="match status" value="1"/>
</dbReference>
<dbReference type="Pfam" id="PF01497">
    <property type="entry name" value="Peripla_BP_2"/>
    <property type="match status" value="1"/>
</dbReference>
<keyword evidence="5" id="KW-1185">Reference proteome</keyword>
<feature type="coiled-coil region" evidence="2">
    <location>
        <begin position="190"/>
        <end position="217"/>
    </location>
</feature>
<feature type="domain" description="Fe/B12 periplasmic-binding" evidence="3">
    <location>
        <begin position="66"/>
        <end position="339"/>
    </location>
</feature>
<proteinExistence type="inferred from homology"/>